<organism evidence="6 7">
    <name type="scientific">Oceanibaculum indicum</name>
    <dbReference type="NCBI Taxonomy" id="526216"/>
    <lineage>
        <taxon>Bacteria</taxon>
        <taxon>Pseudomonadati</taxon>
        <taxon>Pseudomonadota</taxon>
        <taxon>Alphaproteobacteria</taxon>
        <taxon>Rhodospirillales</taxon>
        <taxon>Oceanibaculaceae</taxon>
        <taxon>Oceanibaculum</taxon>
    </lineage>
</organism>
<feature type="domain" description="Solute-binding protein family 5" evidence="5">
    <location>
        <begin position="108"/>
        <end position="514"/>
    </location>
</feature>
<comment type="caution">
    <text evidence="6">The sequence shown here is derived from an EMBL/GenBank/DDBJ whole genome shotgun (WGS) entry which is preliminary data.</text>
</comment>
<dbReference type="Proteomes" id="UP000277424">
    <property type="component" value="Unassembled WGS sequence"/>
</dbReference>
<evidence type="ECO:0000256" key="4">
    <source>
        <dbReference type="SAM" id="SignalP"/>
    </source>
</evidence>
<proteinExistence type="inferred from homology"/>
<dbReference type="GO" id="GO:0042884">
    <property type="term" value="P:microcin transport"/>
    <property type="evidence" value="ECO:0007669"/>
    <property type="project" value="TreeGrafter"/>
</dbReference>
<dbReference type="InterPro" id="IPR039424">
    <property type="entry name" value="SBP_5"/>
</dbReference>
<feature type="chain" id="PRO_5019382307" evidence="4">
    <location>
        <begin position="28"/>
        <end position="616"/>
    </location>
</feature>
<dbReference type="GO" id="GO:0015833">
    <property type="term" value="P:peptide transport"/>
    <property type="evidence" value="ECO:0007669"/>
    <property type="project" value="TreeGrafter"/>
</dbReference>
<evidence type="ECO:0000313" key="7">
    <source>
        <dbReference type="Proteomes" id="UP000277424"/>
    </source>
</evidence>
<dbReference type="InterPro" id="IPR030678">
    <property type="entry name" value="Peptide/Ni-bd"/>
</dbReference>
<comment type="subcellular location">
    <subcellularLocation>
        <location evidence="1">Periplasm</location>
    </subcellularLocation>
</comment>
<evidence type="ECO:0000256" key="2">
    <source>
        <dbReference type="ARBA" id="ARBA00005695"/>
    </source>
</evidence>
<dbReference type="GO" id="GO:0043190">
    <property type="term" value="C:ATP-binding cassette (ABC) transporter complex"/>
    <property type="evidence" value="ECO:0007669"/>
    <property type="project" value="InterPro"/>
</dbReference>
<evidence type="ECO:0000259" key="5">
    <source>
        <dbReference type="Pfam" id="PF00496"/>
    </source>
</evidence>
<keyword evidence="3 4" id="KW-0732">Signal</keyword>
<dbReference type="PANTHER" id="PTHR30290">
    <property type="entry name" value="PERIPLASMIC BINDING COMPONENT OF ABC TRANSPORTER"/>
    <property type="match status" value="1"/>
</dbReference>
<dbReference type="GO" id="GO:1904680">
    <property type="term" value="F:peptide transmembrane transporter activity"/>
    <property type="evidence" value="ECO:0007669"/>
    <property type="project" value="TreeGrafter"/>
</dbReference>
<dbReference type="PIRSF" id="PIRSF002741">
    <property type="entry name" value="MppA"/>
    <property type="match status" value="1"/>
</dbReference>
<dbReference type="Pfam" id="PF00496">
    <property type="entry name" value="SBP_bac_5"/>
    <property type="match status" value="1"/>
</dbReference>
<accession>A0A420WCK4</accession>
<dbReference type="CDD" id="cd08497">
    <property type="entry name" value="MbnE-like"/>
    <property type="match status" value="1"/>
</dbReference>
<dbReference type="Gene3D" id="3.10.105.10">
    <property type="entry name" value="Dipeptide-binding Protein, Domain 3"/>
    <property type="match status" value="1"/>
</dbReference>
<dbReference type="Gene3D" id="3.40.190.10">
    <property type="entry name" value="Periplasmic binding protein-like II"/>
    <property type="match status" value="1"/>
</dbReference>
<dbReference type="InterPro" id="IPR000914">
    <property type="entry name" value="SBP_5_dom"/>
</dbReference>
<dbReference type="OrthoDB" id="9803988at2"/>
<evidence type="ECO:0000256" key="1">
    <source>
        <dbReference type="ARBA" id="ARBA00004418"/>
    </source>
</evidence>
<dbReference type="PANTHER" id="PTHR30290:SF64">
    <property type="entry name" value="ABC TRANSPORTER PERIPLASMIC BINDING PROTEIN"/>
    <property type="match status" value="1"/>
</dbReference>
<name>A0A420WCK4_9PROT</name>
<dbReference type="SUPFAM" id="SSF53850">
    <property type="entry name" value="Periplasmic binding protein-like II"/>
    <property type="match status" value="1"/>
</dbReference>
<feature type="signal peptide" evidence="4">
    <location>
        <begin position="1"/>
        <end position="27"/>
    </location>
</feature>
<dbReference type="EMBL" id="RBIG01000003">
    <property type="protein sequence ID" value="RKQ68754.1"/>
    <property type="molecule type" value="Genomic_DNA"/>
</dbReference>
<protein>
    <submittedName>
        <fullName evidence="6">Microcin C transport system substrate-binding protein</fullName>
    </submittedName>
</protein>
<dbReference type="GO" id="GO:0030288">
    <property type="term" value="C:outer membrane-bounded periplasmic space"/>
    <property type="evidence" value="ECO:0007669"/>
    <property type="project" value="TreeGrafter"/>
</dbReference>
<reference evidence="6 7" key="1">
    <citation type="submission" date="2018-10" db="EMBL/GenBank/DDBJ databases">
        <title>Comparative analysis of microorganisms from saline springs in Andes Mountain Range, Colombia.</title>
        <authorList>
            <person name="Rubin E."/>
        </authorList>
    </citation>
    <scope>NUCLEOTIDE SEQUENCE [LARGE SCALE GENOMIC DNA]</scope>
    <source>
        <strain evidence="6 7">USBA 36</strain>
    </source>
</reference>
<dbReference type="RefSeq" id="WP_121221519.1">
    <property type="nucleotide sequence ID" value="NZ_RBIG01000003.1"/>
</dbReference>
<sequence>MRQTLARFLLLLLSFLALPALTVPATAQEVTTSHALILHGTPKYPADFKHFEYVNPDAPKGGEVIQAAIGTFDSLNPFILRGVSAAALGLTFDTLLQSSSDEAFTEYGLLAESIELPADRKWVAFTLRPEARFHDGKPVTAEDVVWSFETLKAKGAPFYRAYYADVLKAEALGERKVRFSFGDTVNMELPLIIGQMPVLPKHYFADKEFDRTSLEPITGSGPYKVASFEPGRTITYERVADYWAKDLPIMRGRYNYDRIRYDYYRDATVAIEAFKAGAYDFRLENSAKEWATAYDFPAQRQGLAVQREIPHELPTGMQGFAMNTRRPIFSDPRVRLAMNYAFDFEWSNKALFYGAYTRTESYFSNSELASRGLPEGEELKILEQFRGKIPDEVFTTEYKAPTTDGSGNNRANLRKALELLQSAGWQVKGGKLVNAAGEPFTFEILLSSPAFERISLPYAKNLERLGIEASVRTVDTAQYQNRIDSFDFDMTVDVWGQSLSPGNEQRDFWGSSRRDEQGSRNTAGIADPVIDQLIDMVIQAPDRDSLIARTRALDRVLLWGHYVVPHWHIRAFRTVYWDKFAQPEITPKYALGFSDTWWIDPAKAEKVNAFRRRSSN</sequence>
<gene>
    <name evidence="6" type="ORF">BCL74_3236</name>
</gene>
<evidence type="ECO:0000256" key="3">
    <source>
        <dbReference type="ARBA" id="ARBA00022729"/>
    </source>
</evidence>
<dbReference type="FunFam" id="3.10.105.10:FF:000005">
    <property type="entry name" value="ABC transporter substrate-binding protein"/>
    <property type="match status" value="1"/>
</dbReference>
<evidence type="ECO:0000313" key="6">
    <source>
        <dbReference type="EMBL" id="RKQ68754.1"/>
    </source>
</evidence>
<comment type="similarity">
    <text evidence="2">Belongs to the bacterial solute-binding protein 5 family.</text>
</comment>
<dbReference type="AlphaFoldDB" id="A0A420WCK4"/>